<protein>
    <submittedName>
        <fullName evidence="1">Uncharacterized protein</fullName>
    </submittedName>
</protein>
<name>A0A6N2KLK3_SALVM</name>
<dbReference type="EMBL" id="CAADRP010000347">
    <property type="protein sequence ID" value="VFU27266.1"/>
    <property type="molecule type" value="Genomic_DNA"/>
</dbReference>
<sequence>MKSPNQSRTEEKKNMNIDLSNACGYRGAFSSNNSTTASLNHLKKPFLGSQENTTTIANSPDSLHSCFSDPCSEPVANKLALQPPLDSSKMVETNAVSLPSQPALRRSVSDLSPNKSCSRSSSFKWMKKMKDSMKEINQLWDEIIIPADEEPPCENHEEDDRGTELENINAIKSDSETDCEESVTVERTGECLTIHFKCPCGKGYQFLLYGRNCYYKLM</sequence>
<reference evidence="1" key="1">
    <citation type="submission" date="2019-03" db="EMBL/GenBank/DDBJ databases">
        <authorList>
            <person name="Mank J."/>
            <person name="Almeida P."/>
        </authorList>
    </citation>
    <scope>NUCLEOTIDE SEQUENCE</scope>
    <source>
        <strain evidence="1">78183</strain>
    </source>
</reference>
<proteinExistence type="predicted"/>
<evidence type="ECO:0000313" key="1">
    <source>
        <dbReference type="EMBL" id="VFU27266.1"/>
    </source>
</evidence>
<organism evidence="1">
    <name type="scientific">Salix viminalis</name>
    <name type="common">Common osier</name>
    <name type="synonym">Basket willow</name>
    <dbReference type="NCBI Taxonomy" id="40686"/>
    <lineage>
        <taxon>Eukaryota</taxon>
        <taxon>Viridiplantae</taxon>
        <taxon>Streptophyta</taxon>
        <taxon>Embryophyta</taxon>
        <taxon>Tracheophyta</taxon>
        <taxon>Spermatophyta</taxon>
        <taxon>Magnoliopsida</taxon>
        <taxon>eudicotyledons</taxon>
        <taxon>Gunneridae</taxon>
        <taxon>Pentapetalae</taxon>
        <taxon>rosids</taxon>
        <taxon>fabids</taxon>
        <taxon>Malpighiales</taxon>
        <taxon>Salicaceae</taxon>
        <taxon>Saliceae</taxon>
        <taxon>Salix</taxon>
    </lineage>
</organism>
<dbReference type="AlphaFoldDB" id="A0A6N2KLK3"/>
<accession>A0A6N2KLK3</accession>
<gene>
    <name evidence="1" type="ORF">SVIM_LOCUS80153</name>
</gene>